<feature type="domain" description="HTH cro/C1-type" evidence="1">
    <location>
        <begin position="42"/>
        <end position="71"/>
    </location>
</feature>
<dbReference type="InterPro" id="IPR001387">
    <property type="entry name" value="Cro/C1-type_HTH"/>
</dbReference>
<keyword evidence="3" id="KW-1185">Reference proteome</keyword>
<dbReference type="EMBL" id="BNJF01000001">
    <property type="protein sequence ID" value="GHO44544.1"/>
    <property type="molecule type" value="Genomic_DNA"/>
</dbReference>
<organism evidence="2 3">
    <name type="scientific">Ktedonospora formicarum</name>
    <dbReference type="NCBI Taxonomy" id="2778364"/>
    <lineage>
        <taxon>Bacteria</taxon>
        <taxon>Bacillati</taxon>
        <taxon>Chloroflexota</taxon>
        <taxon>Ktedonobacteria</taxon>
        <taxon>Ktedonobacterales</taxon>
        <taxon>Ktedonobacteraceae</taxon>
        <taxon>Ktedonospora</taxon>
    </lineage>
</organism>
<dbReference type="GO" id="GO:0003677">
    <property type="term" value="F:DNA binding"/>
    <property type="evidence" value="ECO:0007669"/>
    <property type="project" value="InterPro"/>
</dbReference>
<protein>
    <recommendedName>
        <fullName evidence="1">HTH cro/C1-type domain-containing protein</fullName>
    </recommendedName>
</protein>
<dbReference type="AlphaFoldDB" id="A0A8J3I480"/>
<evidence type="ECO:0000313" key="2">
    <source>
        <dbReference type="EMBL" id="GHO44544.1"/>
    </source>
</evidence>
<dbReference type="SMART" id="SM00530">
    <property type="entry name" value="HTH_XRE"/>
    <property type="match status" value="2"/>
</dbReference>
<dbReference type="InterPro" id="IPR010982">
    <property type="entry name" value="Lambda_DNA-bd_dom_sf"/>
</dbReference>
<dbReference type="SUPFAM" id="SSF47413">
    <property type="entry name" value="lambda repressor-like DNA-binding domains"/>
    <property type="match status" value="1"/>
</dbReference>
<gene>
    <name evidence="2" type="ORF">KSX_27070</name>
</gene>
<evidence type="ECO:0000313" key="3">
    <source>
        <dbReference type="Proteomes" id="UP000612362"/>
    </source>
</evidence>
<dbReference type="RefSeq" id="WP_220193927.1">
    <property type="nucleotide sequence ID" value="NZ_BNJF01000001.1"/>
</dbReference>
<proteinExistence type="predicted"/>
<dbReference type="PROSITE" id="PS50943">
    <property type="entry name" value="HTH_CROC1"/>
    <property type="match status" value="2"/>
</dbReference>
<dbReference type="Gene3D" id="1.10.260.40">
    <property type="entry name" value="lambda repressor-like DNA-binding domains"/>
    <property type="match status" value="2"/>
</dbReference>
<dbReference type="Pfam" id="PF01381">
    <property type="entry name" value="HTH_3"/>
    <property type="match status" value="1"/>
</dbReference>
<dbReference type="Proteomes" id="UP000612362">
    <property type="component" value="Unassembled WGS sequence"/>
</dbReference>
<evidence type="ECO:0000259" key="1">
    <source>
        <dbReference type="PROSITE" id="PS50943"/>
    </source>
</evidence>
<dbReference type="CDD" id="cd00093">
    <property type="entry name" value="HTH_XRE"/>
    <property type="match status" value="1"/>
</dbReference>
<feature type="domain" description="HTH cro/C1-type" evidence="1">
    <location>
        <begin position="140"/>
        <end position="196"/>
    </location>
</feature>
<comment type="caution">
    <text evidence="2">The sequence shown here is derived from an EMBL/GenBank/DDBJ whole genome shotgun (WGS) entry which is preliminary data.</text>
</comment>
<reference evidence="2" key="1">
    <citation type="submission" date="2020-10" db="EMBL/GenBank/DDBJ databases">
        <title>Taxonomic study of unclassified bacteria belonging to the class Ktedonobacteria.</title>
        <authorList>
            <person name="Yabe S."/>
            <person name="Wang C.M."/>
            <person name="Zheng Y."/>
            <person name="Sakai Y."/>
            <person name="Cavaletti L."/>
            <person name="Monciardini P."/>
            <person name="Donadio S."/>
        </authorList>
    </citation>
    <scope>NUCLEOTIDE SEQUENCE</scope>
    <source>
        <strain evidence="2">SOSP1-1</strain>
    </source>
</reference>
<name>A0A8J3I480_9CHLR</name>
<sequence>MERAYVQPPESGDWLRDRRIKLYGSQQNLVASVNGFLNTMDLSRLENAQKRPRIGTVAIVAYALRVTPEEMFQQLKLPVRTLQHKHEQLEKLSDRELREKRDRGLELWRQFTVEAGEPRDELDPFYRLEHRTFSNFGAALKKRREELGWNQPELARQSGHIGKNLISRIERGDITEPTVYTAAHLAYACDRAMSFSFKVLGYPVYVSPHQKELVQEILNIYFMLPLMEEYEFI</sequence>
<accession>A0A8J3I480</accession>